<evidence type="ECO:0000313" key="2">
    <source>
        <dbReference type="EMBL" id="CAD9124492.1"/>
    </source>
</evidence>
<protein>
    <submittedName>
        <fullName evidence="2">Uncharacterized protein</fullName>
    </submittedName>
</protein>
<keyword evidence="1" id="KW-0175">Coiled coil</keyword>
<dbReference type="EMBL" id="HBGE01031412">
    <property type="protein sequence ID" value="CAD9124492.1"/>
    <property type="molecule type" value="Transcribed_RNA"/>
</dbReference>
<organism evidence="2">
    <name type="scientific">Alexandrium catenella</name>
    <name type="common">Red tide dinoflagellate</name>
    <name type="synonym">Gonyaulax catenella</name>
    <dbReference type="NCBI Taxonomy" id="2925"/>
    <lineage>
        <taxon>Eukaryota</taxon>
        <taxon>Sar</taxon>
        <taxon>Alveolata</taxon>
        <taxon>Dinophyceae</taxon>
        <taxon>Gonyaulacales</taxon>
        <taxon>Pyrocystaceae</taxon>
        <taxon>Alexandrium</taxon>
    </lineage>
</organism>
<evidence type="ECO:0000256" key="1">
    <source>
        <dbReference type="SAM" id="Coils"/>
    </source>
</evidence>
<dbReference type="AlphaFoldDB" id="A0A7S1M830"/>
<gene>
    <name evidence="2" type="ORF">ACAT0790_LOCUS18975</name>
</gene>
<accession>A0A7S1M830</accession>
<feature type="coiled-coil region" evidence="1">
    <location>
        <begin position="186"/>
        <end position="268"/>
    </location>
</feature>
<name>A0A7S1M830_ALECA</name>
<sequence length="282" mass="30956">MVRETVDELDGFCKGDAQEAFHAVADQIDLSPLCRIGDTAGIKTELVKAVNGRVGSVRESIEKVKTWMDPFKGQEGITQTQVAEFVAKGEPEGLRRVMGVYSTAGFFQYLKGWEVRGDFLGRIAKLKQVIDALDSSVTALAGELKTFKDQYSATTTLREEAEKKLEKAVQVHGLAQGSKDKVESQLAEMRGRDGKLKQSIEELERAVELALKNWAAAKQMMVDAYSKATSFLELLPEGEPSALLEAKTARAQQQVAILRDELESARTARTAIRAKMAAAKAF</sequence>
<reference evidence="2" key="1">
    <citation type="submission" date="2021-01" db="EMBL/GenBank/DDBJ databases">
        <authorList>
            <person name="Corre E."/>
            <person name="Pelletier E."/>
            <person name="Niang G."/>
            <person name="Scheremetjew M."/>
            <person name="Finn R."/>
            <person name="Kale V."/>
            <person name="Holt S."/>
            <person name="Cochrane G."/>
            <person name="Meng A."/>
            <person name="Brown T."/>
            <person name="Cohen L."/>
        </authorList>
    </citation>
    <scope>NUCLEOTIDE SEQUENCE</scope>
    <source>
        <strain evidence="2">OF101</strain>
    </source>
</reference>
<proteinExistence type="predicted"/>